<reference evidence="2" key="1">
    <citation type="submission" date="2017-03" db="EMBL/GenBank/DDBJ databases">
        <title>Phytopthora megakarya and P. palmivora, two closely related causual agents of cacao black pod achieved similar genome size and gene model numbers by different mechanisms.</title>
        <authorList>
            <person name="Ali S."/>
            <person name="Shao J."/>
            <person name="Larry D.J."/>
            <person name="Kronmiller B."/>
            <person name="Shen D."/>
            <person name="Strem M.D."/>
            <person name="Melnick R.L."/>
            <person name="Guiltinan M.J."/>
            <person name="Tyler B.M."/>
            <person name="Meinhardt L.W."/>
            <person name="Bailey B.A."/>
        </authorList>
    </citation>
    <scope>NUCLEOTIDE SEQUENCE [LARGE SCALE GENOMIC DNA]</scope>
    <source>
        <strain evidence="2">zdho120</strain>
    </source>
</reference>
<dbReference type="Proteomes" id="UP000198211">
    <property type="component" value="Unassembled WGS sequence"/>
</dbReference>
<gene>
    <name evidence="1" type="ORF">PHMEG_00029235</name>
</gene>
<evidence type="ECO:0008006" key="3">
    <source>
        <dbReference type="Google" id="ProtNLM"/>
    </source>
</evidence>
<dbReference type="EMBL" id="NBNE01008226">
    <property type="protein sequence ID" value="OWY99723.1"/>
    <property type="molecule type" value="Genomic_DNA"/>
</dbReference>
<dbReference type="OrthoDB" id="89655at2759"/>
<dbReference type="InterPro" id="IPR012337">
    <property type="entry name" value="RNaseH-like_sf"/>
</dbReference>
<keyword evidence="2" id="KW-1185">Reference proteome</keyword>
<name>A0A225V3R0_9STRA</name>
<proteinExistence type="predicted"/>
<evidence type="ECO:0000313" key="2">
    <source>
        <dbReference type="Proteomes" id="UP000198211"/>
    </source>
</evidence>
<sequence length="226" mass="25866">EVFWAKRAVALKLLESILKCLAHFESDRVCLSVVYQQFVELRSQPYTTTLNLVLDNLFKNILGIELSIRWGYGEAKEEELQRELTQFMLDKLSWNDDVRSIYYKSSPPEWWAPLAQMGFTIPSSSAAAERSWCIFKFRHSSQRNRLNNETNFKLAFIYSNKGAKDAIGSILDDRVGDFEVETSSLPSQSTSLNNVTDVVDDEILRKIQEKEQLGKCSSECDDDGTV</sequence>
<feature type="non-terminal residue" evidence="1">
    <location>
        <position position="1"/>
    </location>
</feature>
<accession>A0A225V3R0</accession>
<evidence type="ECO:0000313" key="1">
    <source>
        <dbReference type="EMBL" id="OWY99723.1"/>
    </source>
</evidence>
<dbReference type="AlphaFoldDB" id="A0A225V3R0"/>
<dbReference type="SUPFAM" id="SSF53098">
    <property type="entry name" value="Ribonuclease H-like"/>
    <property type="match status" value="1"/>
</dbReference>
<dbReference type="STRING" id="4795.A0A225V3R0"/>
<organism evidence="1 2">
    <name type="scientific">Phytophthora megakarya</name>
    <dbReference type="NCBI Taxonomy" id="4795"/>
    <lineage>
        <taxon>Eukaryota</taxon>
        <taxon>Sar</taxon>
        <taxon>Stramenopiles</taxon>
        <taxon>Oomycota</taxon>
        <taxon>Peronosporomycetes</taxon>
        <taxon>Peronosporales</taxon>
        <taxon>Peronosporaceae</taxon>
        <taxon>Phytophthora</taxon>
    </lineage>
</organism>
<protein>
    <recommendedName>
        <fullName evidence="3">HAT C-terminal dimerisation domain-containing protein</fullName>
    </recommendedName>
</protein>
<comment type="caution">
    <text evidence="1">The sequence shown here is derived from an EMBL/GenBank/DDBJ whole genome shotgun (WGS) entry which is preliminary data.</text>
</comment>